<sequence>MFFKFYSTSFSPMTLFSVVLPVYNEEKVIREVSLCICRFAQEHPKYEFVFVNDGSTDNTGTLLKRALKEFGSKQVQLVDYKTNKGKGFAIREGFKHTTGEHFGFLDGDLAYPLDYLPLFEEKLQSCDIAIGSRIAEKKGKSWDRSFRRKFLGFCFNKLVGSILGLPYSDTQAGLKAFRRDVAERLFKMQKIEGFSFDVELIFLARKLGYKIVEIPVKVSPTHSYKHSKIKLVGDSLRMFKELLQIKHFETTGEYDRQNLPEL</sequence>
<proteinExistence type="predicted"/>
<dbReference type="SUPFAM" id="SSF53448">
    <property type="entry name" value="Nucleotide-diphospho-sugar transferases"/>
    <property type="match status" value="1"/>
</dbReference>
<name>B3E092_METI4</name>
<dbReference type="Proteomes" id="UP000009149">
    <property type="component" value="Chromosome"/>
</dbReference>
<dbReference type="eggNOG" id="COG1215">
    <property type="taxonomic scope" value="Bacteria"/>
</dbReference>
<dbReference type="PANTHER" id="PTHR10859">
    <property type="entry name" value="GLYCOSYL TRANSFERASE"/>
    <property type="match status" value="1"/>
</dbReference>
<dbReference type="HOGENOM" id="CLU_033536_9_0_0"/>
<dbReference type="CAZy" id="GT2">
    <property type="family name" value="Glycosyltransferase Family 2"/>
</dbReference>
<evidence type="ECO:0000313" key="2">
    <source>
        <dbReference type="EMBL" id="ACD84321.1"/>
    </source>
</evidence>
<accession>B3E092</accession>
<dbReference type="Gene3D" id="3.90.550.10">
    <property type="entry name" value="Spore Coat Polysaccharide Biosynthesis Protein SpsA, Chain A"/>
    <property type="match status" value="1"/>
</dbReference>
<dbReference type="AlphaFoldDB" id="B3E092"/>
<protein>
    <submittedName>
        <fullName evidence="2">Glycosyltransferase</fullName>
    </submittedName>
</protein>
<dbReference type="STRING" id="481448.Minf_2267"/>
<dbReference type="KEGG" id="min:Minf_2267"/>
<evidence type="ECO:0000259" key="1">
    <source>
        <dbReference type="Pfam" id="PF00535"/>
    </source>
</evidence>
<reference evidence="2 3" key="1">
    <citation type="journal article" date="2008" name="Biol. Direct">
        <title>Complete genome sequence of the extremely acidophilic methanotroph isolate V4, Methylacidiphilum infernorum, a representative of the bacterial phylum Verrucomicrobia.</title>
        <authorList>
            <person name="Hou S."/>
            <person name="Makarova K.S."/>
            <person name="Saw J.H."/>
            <person name="Senin P."/>
            <person name="Ly B.V."/>
            <person name="Zhou Z."/>
            <person name="Ren Y."/>
            <person name="Wang J."/>
            <person name="Galperin M.Y."/>
            <person name="Omelchenko M.V."/>
            <person name="Wolf Y.I."/>
            <person name="Yutin N."/>
            <person name="Koonin E.V."/>
            <person name="Stott M.B."/>
            <person name="Mountain B.W."/>
            <person name="Crowe M.A."/>
            <person name="Smirnova A.V."/>
            <person name="Dunfield P.F."/>
            <person name="Feng L."/>
            <person name="Wang L."/>
            <person name="Alam M."/>
        </authorList>
    </citation>
    <scope>NUCLEOTIDE SEQUENCE [LARGE SCALE GENOMIC DNA]</scope>
    <source>
        <strain evidence="3">Isolate V4</strain>
    </source>
</reference>
<dbReference type="GO" id="GO:0016740">
    <property type="term" value="F:transferase activity"/>
    <property type="evidence" value="ECO:0007669"/>
    <property type="project" value="UniProtKB-KW"/>
</dbReference>
<gene>
    <name evidence="2" type="primary">wcaA</name>
    <name evidence="2" type="ordered locus">Minf_2267</name>
</gene>
<feature type="domain" description="Glycosyltransferase 2-like" evidence="1">
    <location>
        <begin position="17"/>
        <end position="186"/>
    </location>
</feature>
<dbReference type="GO" id="GO:0006487">
    <property type="term" value="P:protein N-linked glycosylation"/>
    <property type="evidence" value="ECO:0007669"/>
    <property type="project" value="TreeGrafter"/>
</dbReference>
<dbReference type="PANTHER" id="PTHR10859:SF91">
    <property type="entry name" value="DOLICHYL-PHOSPHATE BETA-GLUCOSYLTRANSFERASE"/>
    <property type="match status" value="1"/>
</dbReference>
<keyword evidence="2" id="KW-0808">Transferase</keyword>
<dbReference type="EMBL" id="CP000975">
    <property type="protein sequence ID" value="ACD84321.1"/>
    <property type="molecule type" value="Genomic_DNA"/>
</dbReference>
<dbReference type="InterPro" id="IPR029044">
    <property type="entry name" value="Nucleotide-diphossugar_trans"/>
</dbReference>
<dbReference type="Pfam" id="PF00535">
    <property type="entry name" value="Glycos_transf_2"/>
    <property type="match status" value="1"/>
</dbReference>
<dbReference type="InterPro" id="IPR001173">
    <property type="entry name" value="Glyco_trans_2-like"/>
</dbReference>
<organism evidence="2 3">
    <name type="scientific">Methylacidiphilum infernorum (isolate V4)</name>
    <name type="common">Methylokorus infernorum (strain V4)</name>
    <dbReference type="NCBI Taxonomy" id="481448"/>
    <lineage>
        <taxon>Bacteria</taxon>
        <taxon>Pseudomonadati</taxon>
        <taxon>Verrucomicrobiota</taxon>
        <taxon>Methylacidiphilae</taxon>
        <taxon>Methylacidiphilales</taxon>
        <taxon>Methylacidiphilaceae</taxon>
        <taxon>Methylacidiphilum (ex Ratnadevi et al. 2023)</taxon>
    </lineage>
</organism>
<evidence type="ECO:0000313" key="3">
    <source>
        <dbReference type="Proteomes" id="UP000009149"/>
    </source>
</evidence>